<keyword evidence="1" id="KW-0175">Coiled coil</keyword>
<feature type="coiled-coil region" evidence="1">
    <location>
        <begin position="201"/>
        <end position="280"/>
    </location>
</feature>
<reference evidence="3 4" key="1">
    <citation type="submission" date="2018-12" db="EMBL/GenBank/DDBJ databases">
        <title>Draft genome sequence of Xylaria grammica IHI A82.</title>
        <authorList>
            <person name="Buettner E."/>
            <person name="Kellner H."/>
        </authorList>
    </citation>
    <scope>NUCLEOTIDE SEQUENCE [LARGE SCALE GENOMIC DNA]</scope>
    <source>
        <strain evidence="3 4">IHI A82</strain>
    </source>
</reference>
<evidence type="ECO:0000313" key="3">
    <source>
        <dbReference type="EMBL" id="RWA11656.1"/>
    </source>
</evidence>
<evidence type="ECO:0000256" key="2">
    <source>
        <dbReference type="SAM" id="MobiDB-lite"/>
    </source>
</evidence>
<feature type="compositionally biased region" description="Basic and acidic residues" evidence="2">
    <location>
        <begin position="649"/>
        <end position="671"/>
    </location>
</feature>
<keyword evidence="4" id="KW-1185">Reference proteome</keyword>
<proteinExistence type="predicted"/>
<protein>
    <submittedName>
        <fullName evidence="3">Uncharacterized protein</fullName>
    </submittedName>
</protein>
<name>A0A439DB99_9PEZI</name>
<comment type="caution">
    <text evidence="3">The sequence shown here is derived from an EMBL/GenBank/DDBJ whole genome shotgun (WGS) entry which is preliminary data.</text>
</comment>
<dbReference type="Proteomes" id="UP000286045">
    <property type="component" value="Unassembled WGS sequence"/>
</dbReference>
<dbReference type="AlphaFoldDB" id="A0A439DB99"/>
<sequence length="686" mass="76887">MATSVDIQVPTAIRIDLENAKDHRLPGAIHETADIGAKLGISEAPTKPEALVNTVVTTNHRDPAVTLFPNPQKAQEECRTIRRDAPAPVIPKAKNPELQEVFENVYSWGEKCNKRLLLSIRRDRFAQESAQRRLEKEKFDKSAKSYAPFIGLGNRWNTTDPALDEQLKGVEEEYLRVVEELAARFTAIPESAAASRQDPVVVALEAKVDQISQLAAKQTEQIQGLLEENKKYSALKSDHDALQSKVRTFDDTIQTLQSKQANMDNENKSLKKQLEDLQSDTQKSLLSFEAQLADLPSKAAAAQKSLGIGLENRVIGIEAKLDDFTDYDDIKGKLDELDLVTFNEICQTWVDNNLKTRLEQYSQRRQDDSSTQEELRLLRQEVDSLRNSYAATSQPGKETNLSMETIEAAIGTKIAAAERSINEDMKIFCQGKDNIYADLIDNAVARIAALERGASNHSGLGSRIQLLEQWKTEKLASMDQNQGSNLADRIAHLEDTRVGTRVERIDLEVNSLVRKFEALQGEVGQLVKREWVDLRMQELLVSFGINPGLANDVKDVQRRIPAIEDLQRKIPALELAIKTLDSQYQHISTKQLAEHIVRLTQPGIEQRLGKLEGRANTLETKTTMNDRSIEKHTGELSQALALLRSMMGEKRTASPVHVDEPNKRRRLDTNGRHPSPLQQTTRGPSA</sequence>
<dbReference type="EMBL" id="RYZI01000073">
    <property type="protein sequence ID" value="RWA11656.1"/>
    <property type="molecule type" value="Genomic_DNA"/>
</dbReference>
<evidence type="ECO:0000256" key="1">
    <source>
        <dbReference type="SAM" id="Coils"/>
    </source>
</evidence>
<evidence type="ECO:0000313" key="4">
    <source>
        <dbReference type="Proteomes" id="UP000286045"/>
    </source>
</evidence>
<dbReference type="STRING" id="363999.A0A439DB99"/>
<gene>
    <name evidence="3" type="ORF">EKO27_g3439</name>
</gene>
<accession>A0A439DB99</accession>
<feature type="region of interest" description="Disordered" evidence="2">
    <location>
        <begin position="649"/>
        <end position="686"/>
    </location>
</feature>
<feature type="compositionally biased region" description="Polar residues" evidence="2">
    <location>
        <begin position="676"/>
        <end position="686"/>
    </location>
</feature>
<organism evidence="3 4">
    <name type="scientific">Xylaria grammica</name>
    <dbReference type="NCBI Taxonomy" id="363999"/>
    <lineage>
        <taxon>Eukaryota</taxon>
        <taxon>Fungi</taxon>
        <taxon>Dikarya</taxon>
        <taxon>Ascomycota</taxon>
        <taxon>Pezizomycotina</taxon>
        <taxon>Sordariomycetes</taxon>
        <taxon>Xylariomycetidae</taxon>
        <taxon>Xylariales</taxon>
        <taxon>Xylariaceae</taxon>
        <taxon>Xylaria</taxon>
    </lineage>
</organism>